<keyword evidence="1" id="KW-0812">Transmembrane</keyword>
<feature type="transmembrane region" description="Helical" evidence="1">
    <location>
        <begin position="151"/>
        <end position="170"/>
    </location>
</feature>
<sequence length="181" mass="19639">MFPWTHAAFGYALFVLLAGALVALGLRGRLSKAELLAVVFATQLPDLVDKPLAWWFALIPSGRSLAHSLVLAVPLSLAVLAVARHRGHAEVGLAFAVGYASHLVGDVYVAVYYWRVEEFTFLLWPVLPAYPYDDYAGLGALVGGIELTTPLLSAVGLAVFAGLVFLVHFLRAPWWSPAVRR</sequence>
<dbReference type="GO" id="GO:0016787">
    <property type="term" value="F:hydrolase activity"/>
    <property type="evidence" value="ECO:0007669"/>
    <property type="project" value="UniProtKB-KW"/>
</dbReference>
<dbReference type="InterPro" id="IPR007404">
    <property type="entry name" value="YdjM-like"/>
</dbReference>
<dbReference type="Pfam" id="PF04307">
    <property type="entry name" value="YdjM"/>
    <property type="match status" value="1"/>
</dbReference>
<protein>
    <submittedName>
        <fullName evidence="2">Metal-dependent hydrolase</fullName>
    </submittedName>
</protein>
<feature type="transmembrane region" description="Helical" evidence="1">
    <location>
        <begin position="91"/>
        <end position="114"/>
    </location>
</feature>
<keyword evidence="2" id="KW-0378">Hydrolase</keyword>
<keyword evidence="1" id="KW-1133">Transmembrane helix</keyword>
<organism evidence="2 3">
    <name type="scientific">Haloarcula saliterrae</name>
    <dbReference type="NCBI Taxonomy" id="2950534"/>
    <lineage>
        <taxon>Archaea</taxon>
        <taxon>Methanobacteriati</taxon>
        <taxon>Methanobacteriota</taxon>
        <taxon>Stenosarchaea group</taxon>
        <taxon>Halobacteria</taxon>
        <taxon>Halobacteriales</taxon>
        <taxon>Haloarculaceae</taxon>
        <taxon>Haloarcula</taxon>
    </lineage>
</organism>
<name>A0ABU2FGN8_9EURY</name>
<gene>
    <name evidence="2" type="ORF">NDI56_18505</name>
</gene>
<comment type="caution">
    <text evidence="2">The sequence shown here is derived from an EMBL/GenBank/DDBJ whole genome shotgun (WGS) entry which is preliminary data.</text>
</comment>
<keyword evidence="1" id="KW-0472">Membrane</keyword>
<evidence type="ECO:0000256" key="1">
    <source>
        <dbReference type="SAM" id="Phobius"/>
    </source>
</evidence>
<proteinExistence type="predicted"/>
<reference evidence="2 3" key="1">
    <citation type="submission" date="2022-06" db="EMBL/GenBank/DDBJ databases">
        <title>Haloarcula sp. a new haloarchaeum isolate from saline soil.</title>
        <authorList>
            <person name="Strakova D."/>
            <person name="Galisteo C."/>
            <person name="Sanchez-Porro C."/>
            <person name="Ventosa A."/>
        </authorList>
    </citation>
    <scope>NUCLEOTIDE SEQUENCE [LARGE SCALE GENOMIC DNA]</scope>
    <source>
        <strain evidence="2 3">S1CR25-12</strain>
    </source>
</reference>
<evidence type="ECO:0000313" key="3">
    <source>
        <dbReference type="Proteomes" id="UP001259659"/>
    </source>
</evidence>
<dbReference type="RefSeq" id="WP_310921230.1">
    <property type="nucleotide sequence ID" value="NZ_JAMQON010000006.1"/>
</dbReference>
<keyword evidence="3" id="KW-1185">Reference proteome</keyword>
<dbReference type="EMBL" id="JAMQON010000006">
    <property type="protein sequence ID" value="MDS0261397.1"/>
    <property type="molecule type" value="Genomic_DNA"/>
</dbReference>
<evidence type="ECO:0000313" key="2">
    <source>
        <dbReference type="EMBL" id="MDS0261397.1"/>
    </source>
</evidence>
<accession>A0ABU2FGN8</accession>
<dbReference type="Proteomes" id="UP001259659">
    <property type="component" value="Unassembled WGS sequence"/>
</dbReference>